<evidence type="ECO:0000256" key="1">
    <source>
        <dbReference type="SAM" id="SignalP"/>
    </source>
</evidence>
<keyword evidence="1" id="KW-0732">Signal</keyword>
<dbReference type="AlphaFoldDB" id="A0A914XR74"/>
<dbReference type="Proteomes" id="UP000887566">
    <property type="component" value="Unplaced"/>
</dbReference>
<protein>
    <submittedName>
        <fullName evidence="3">Uncharacterized protein</fullName>
    </submittedName>
</protein>
<accession>A0A914XR74</accession>
<keyword evidence="2" id="KW-1185">Reference proteome</keyword>
<name>A0A914XR74_9BILA</name>
<organism evidence="2 3">
    <name type="scientific">Plectus sambesii</name>
    <dbReference type="NCBI Taxonomy" id="2011161"/>
    <lineage>
        <taxon>Eukaryota</taxon>
        <taxon>Metazoa</taxon>
        <taxon>Ecdysozoa</taxon>
        <taxon>Nematoda</taxon>
        <taxon>Chromadorea</taxon>
        <taxon>Plectida</taxon>
        <taxon>Plectina</taxon>
        <taxon>Plectoidea</taxon>
        <taxon>Plectidae</taxon>
        <taxon>Plectus</taxon>
    </lineage>
</organism>
<feature type="chain" id="PRO_5036766617" evidence="1">
    <location>
        <begin position="19"/>
        <end position="171"/>
    </location>
</feature>
<evidence type="ECO:0000313" key="2">
    <source>
        <dbReference type="Proteomes" id="UP000887566"/>
    </source>
</evidence>
<evidence type="ECO:0000313" key="3">
    <source>
        <dbReference type="WBParaSite" id="PSAMB.scaffold988size37605.g10154.t1"/>
    </source>
</evidence>
<reference evidence="3" key="1">
    <citation type="submission" date="2022-11" db="UniProtKB">
        <authorList>
            <consortium name="WormBaseParasite"/>
        </authorList>
    </citation>
    <scope>IDENTIFICATION</scope>
</reference>
<proteinExistence type="predicted"/>
<sequence>MMAEQMTIVMTAAMSVRAHLVVLAGSDSRKLLLVRGTGVTDRLNIIEEPTEGDGFASSIVIEPYGRVVVAPIVNGSRSKVGLDLADTDISSCLQLLSSNEMQVSINSSSSSSTLHDVIFLFVSFDHRLRVSCSKRPQSKRDCDPLTNSSKGAIIGERTTAVDIRVKGGLLK</sequence>
<dbReference type="WBParaSite" id="PSAMB.scaffold988size37605.g10154.t1">
    <property type="protein sequence ID" value="PSAMB.scaffold988size37605.g10154.t1"/>
    <property type="gene ID" value="PSAMB.scaffold988size37605.g10154"/>
</dbReference>
<feature type="signal peptide" evidence="1">
    <location>
        <begin position="1"/>
        <end position="18"/>
    </location>
</feature>